<dbReference type="PIRSF" id="PIRSF012535">
    <property type="entry name" value="UCP012535"/>
    <property type="match status" value="1"/>
</dbReference>
<dbReference type="OrthoDB" id="9765151at2"/>
<dbReference type="GO" id="GO:0016874">
    <property type="term" value="F:ligase activity"/>
    <property type="evidence" value="ECO:0007669"/>
    <property type="project" value="UniProtKB-UniRule"/>
</dbReference>
<evidence type="ECO:0000313" key="6">
    <source>
        <dbReference type="Proteomes" id="UP000198517"/>
    </source>
</evidence>
<comment type="similarity">
    <text evidence="2">Belongs to the BshC family.</text>
</comment>
<evidence type="ECO:0000256" key="2">
    <source>
        <dbReference type="HAMAP-Rule" id="MF_01867"/>
    </source>
</evidence>
<protein>
    <recommendedName>
        <fullName evidence="2">Putative cysteine ligase BshC</fullName>
        <ecNumber evidence="2">6.-.-.-</ecNumber>
    </recommendedName>
</protein>
<feature type="domain" description="Bacillithiol biosynthesis BshC C-terminal coiled-coil" evidence="4">
    <location>
        <begin position="372"/>
        <end position="522"/>
    </location>
</feature>
<feature type="domain" description="Bacillithiol biosynthesis BshC N-terminal Rossmann-like" evidence="3">
    <location>
        <begin position="7"/>
        <end position="368"/>
    </location>
</feature>
<dbReference type="EC" id="6.-.-.-" evidence="2"/>
<dbReference type="Pfam" id="PF24850">
    <property type="entry name" value="CC_BshC"/>
    <property type="match status" value="1"/>
</dbReference>
<dbReference type="NCBIfam" id="TIGR03998">
    <property type="entry name" value="thiol_BshC"/>
    <property type="match status" value="1"/>
</dbReference>
<evidence type="ECO:0000256" key="1">
    <source>
        <dbReference type="ARBA" id="ARBA00022598"/>
    </source>
</evidence>
<dbReference type="HAMAP" id="MF_01867">
    <property type="entry name" value="BshC"/>
    <property type="match status" value="1"/>
</dbReference>
<dbReference type="InterPro" id="IPR055398">
    <property type="entry name" value="Rossmann-like_BshC"/>
</dbReference>
<gene>
    <name evidence="2" type="primary">bshC</name>
    <name evidence="5" type="ORF">SAMN05421544_10756</name>
</gene>
<evidence type="ECO:0000259" key="4">
    <source>
        <dbReference type="Pfam" id="PF24850"/>
    </source>
</evidence>
<dbReference type="Proteomes" id="UP000198517">
    <property type="component" value="Unassembled WGS sequence"/>
</dbReference>
<dbReference type="AlphaFoldDB" id="A0A1G7C557"/>
<keyword evidence="1 2" id="KW-0436">Ligase</keyword>
<organism evidence="5 6">
    <name type="scientific">Riemerella columbipharyngis</name>
    <dbReference type="NCBI Taxonomy" id="1071918"/>
    <lineage>
        <taxon>Bacteria</taxon>
        <taxon>Pseudomonadati</taxon>
        <taxon>Bacteroidota</taxon>
        <taxon>Flavobacteriia</taxon>
        <taxon>Flavobacteriales</taxon>
        <taxon>Weeksellaceae</taxon>
        <taxon>Riemerella</taxon>
    </lineage>
</organism>
<dbReference type="RefSeq" id="WP_092736482.1">
    <property type="nucleotide sequence ID" value="NZ_FNAS01000007.1"/>
</dbReference>
<evidence type="ECO:0000259" key="3">
    <source>
        <dbReference type="Pfam" id="PF10079"/>
    </source>
</evidence>
<name>A0A1G7C557_9FLAO</name>
<dbReference type="InterPro" id="IPR055399">
    <property type="entry name" value="CC_BshC"/>
</dbReference>
<dbReference type="InterPro" id="IPR011199">
    <property type="entry name" value="Bacillithiol_biosynth_BshC"/>
</dbReference>
<dbReference type="EMBL" id="FNAS01000007">
    <property type="protein sequence ID" value="SDE34439.1"/>
    <property type="molecule type" value="Genomic_DNA"/>
</dbReference>
<dbReference type="STRING" id="1071918.SAMN05421544_10756"/>
<keyword evidence="6" id="KW-1185">Reference proteome</keyword>
<sequence length="526" mass="61429">MNEKISFQDIDSIPQLIKDFLSGKREDCRNFNFSVQNIERVIFKKKDFFDSGKRQVLSEALTNQYQGYSLSDGQKENLEKIALENTFTVTTGHQLNLFTGPVFFIYKIIQTIKTCEYLKDKFPDCHFVPLFWMASEDHDFEEINHFQTDNAYYGTSEKSGNAVGKIVVEDTRFVAQFNDDIKGYAYSEQLSEYLSAAYPKGETLAFAIRTLSQRLFAEHGLLVLDGDDSLLKSQMTTVFEDELTNHRLFTCSANTVERLRENYGKVQVNPREINLFYLSDTRNRIERGAGGFEVVDKNQSFSTQELLQELNTHPERFSPNALMRPVYQETVLPNIAYIGGNAEVMYWLELGDYFDYLGLPFPILIPRNSFAFVPEKLFSKVEKLGLSLTDFYNNYRDKLNLRLVEQHTIQTLLFEKEQVVREAFEVIKAKASFTEKTFVNLVEAESVRQLKSYAKMKKRLLKAERRKHYEAFERAERIAEILSPNEKWQERQYNFSVFFRDFGFDWLNECYELINVEKPMMIVSSI</sequence>
<evidence type="ECO:0000313" key="5">
    <source>
        <dbReference type="EMBL" id="SDE34439.1"/>
    </source>
</evidence>
<proteinExistence type="inferred from homology"/>
<reference evidence="5 6" key="1">
    <citation type="submission" date="2016-10" db="EMBL/GenBank/DDBJ databases">
        <authorList>
            <person name="de Groot N.N."/>
        </authorList>
    </citation>
    <scope>NUCLEOTIDE SEQUENCE [LARGE SCALE GENOMIC DNA]</scope>
    <source>
        <strain evidence="5 6">DSM 24015</strain>
    </source>
</reference>
<dbReference type="Pfam" id="PF10079">
    <property type="entry name" value="Rossmann-like_BshC"/>
    <property type="match status" value="1"/>
</dbReference>
<accession>A0A1G7C557</accession>